<evidence type="ECO:0000256" key="5">
    <source>
        <dbReference type="SAM" id="Phobius"/>
    </source>
</evidence>
<feature type="transmembrane region" description="Helical" evidence="5">
    <location>
        <begin position="138"/>
        <end position="158"/>
    </location>
</feature>
<proteinExistence type="predicted"/>
<reference evidence="6 7" key="1">
    <citation type="submission" date="2024-02" db="EMBL/GenBank/DDBJ databases">
        <authorList>
            <person name="Chen Y."/>
            <person name="Shah S."/>
            <person name="Dougan E. K."/>
            <person name="Thang M."/>
            <person name="Chan C."/>
        </authorList>
    </citation>
    <scope>NUCLEOTIDE SEQUENCE [LARGE SCALE GENOMIC DNA]</scope>
</reference>
<feature type="transmembrane region" description="Helical" evidence="5">
    <location>
        <begin position="38"/>
        <end position="59"/>
    </location>
</feature>
<evidence type="ECO:0000256" key="2">
    <source>
        <dbReference type="ARBA" id="ARBA00022692"/>
    </source>
</evidence>
<evidence type="ECO:0000256" key="4">
    <source>
        <dbReference type="ARBA" id="ARBA00023136"/>
    </source>
</evidence>
<evidence type="ECO:0000313" key="6">
    <source>
        <dbReference type="EMBL" id="CAK9046492.1"/>
    </source>
</evidence>
<name>A0ABP0M706_9DINO</name>
<comment type="subcellular location">
    <subcellularLocation>
        <location evidence="1">Membrane</location>
        <topology evidence="1">Multi-pass membrane protein</topology>
    </subcellularLocation>
</comment>
<comment type="caution">
    <text evidence="6">The sequence shown here is derived from an EMBL/GenBank/DDBJ whole genome shotgun (WGS) entry which is preliminary data.</text>
</comment>
<keyword evidence="4 5" id="KW-0472">Membrane</keyword>
<feature type="transmembrane region" description="Helical" evidence="5">
    <location>
        <begin position="98"/>
        <end position="117"/>
    </location>
</feature>
<keyword evidence="6" id="KW-0687">Ribonucleoprotein</keyword>
<dbReference type="GO" id="GO:0005840">
    <property type="term" value="C:ribosome"/>
    <property type="evidence" value="ECO:0007669"/>
    <property type="project" value="UniProtKB-KW"/>
</dbReference>
<accession>A0ABP0M706</accession>
<evidence type="ECO:0000256" key="1">
    <source>
        <dbReference type="ARBA" id="ARBA00004141"/>
    </source>
</evidence>
<dbReference type="InterPro" id="IPR001807">
    <property type="entry name" value="ClC"/>
</dbReference>
<feature type="transmembrane region" description="Helical" evidence="5">
    <location>
        <begin position="195"/>
        <end position="219"/>
    </location>
</feature>
<keyword evidence="7" id="KW-1185">Reference proteome</keyword>
<dbReference type="EMBL" id="CAXAMM010019802">
    <property type="protein sequence ID" value="CAK9046492.1"/>
    <property type="molecule type" value="Genomic_DNA"/>
</dbReference>
<evidence type="ECO:0000256" key="3">
    <source>
        <dbReference type="ARBA" id="ARBA00022989"/>
    </source>
</evidence>
<keyword evidence="2 5" id="KW-0812">Transmembrane</keyword>
<protein>
    <submittedName>
        <fullName evidence="6">40S ribosomal protein S15</fullName>
    </submittedName>
</protein>
<feature type="transmembrane region" description="Helical" evidence="5">
    <location>
        <begin position="246"/>
        <end position="263"/>
    </location>
</feature>
<keyword evidence="6" id="KW-0689">Ribosomal protein</keyword>
<organism evidence="6 7">
    <name type="scientific">Durusdinium trenchii</name>
    <dbReference type="NCBI Taxonomy" id="1381693"/>
    <lineage>
        <taxon>Eukaryota</taxon>
        <taxon>Sar</taxon>
        <taxon>Alveolata</taxon>
        <taxon>Dinophyceae</taxon>
        <taxon>Suessiales</taxon>
        <taxon>Symbiodiniaceae</taxon>
        <taxon>Durusdinium</taxon>
    </lineage>
</organism>
<keyword evidence="3 5" id="KW-1133">Transmembrane helix</keyword>
<gene>
    <name evidence="6" type="ORF">SCF082_LOCUS26162</name>
</gene>
<evidence type="ECO:0000313" key="7">
    <source>
        <dbReference type="Proteomes" id="UP001642464"/>
    </source>
</evidence>
<dbReference type="SUPFAM" id="SSF81340">
    <property type="entry name" value="Clc chloride channel"/>
    <property type="match status" value="1"/>
</dbReference>
<sequence>MADVRDMEVPIASESAHSAESGGAMKELLDRPYIDRHVGLDFFVMIIMGVVLGLLSIPYCAGVEDIPKLWLKAFGPAGFIDADLEISGHLGVGQGAPVWILLCWGFCTAVGILKAVMKLDKYPSFIDELKHQHVDPMVNLKVVICCIASLGAGAVMGLEAGLGSVGAAFGFLLWKGVEKVLPSTNETAADQRRRAYILAGLAGAFGTIFPAPVVSVILVSEIATAGTERHTPEGEFMAGRRLPKKVIFYLVPVAVSAFVMRWAETKHQTIHSYYGYGYDNLSVFLGVGLGIIAAVAVTFFLIVGAIIKAIFTMLGAPLERRLGLAARQAGGA</sequence>
<feature type="transmembrane region" description="Helical" evidence="5">
    <location>
        <begin position="283"/>
        <end position="311"/>
    </location>
</feature>
<dbReference type="Gene3D" id="1.10.3080.10">
    <property type="entry name" value="Clc chloride channel"/>
    <property type="match status" value="1"/>
</dbReference>
<dbReference type="InterPro" id="IPR014743">
    <property type="entry name" value="Cl-channel_core"/>
</dbReference>
<dbReference type="Pfam" id="PF00654">
    <property type="entry name" value="Voltage_CLC"/>
    <property type="match status" value="1"/>
</dbReference>
<dbReference type="Proteomes" id="UP001642464">
    <property type="component" value="Unassembled WGS sequence"/>
</dbReference>